<dbReference type="RefSeq" id="WP_209373065.1">
    <property type="nucleotide sequence ID" value="NZ_JAGIZA010000005.1"/>
</dbReference>
<dbReference type="EMBL" id="JAGIZA010000005">
    <property type="protein sequence ID" value="MBP0493042.1"/>
    <property type="molecule type" value="Genomic_DNA"/>
</dbReference>
<evidence type="ECO:0000256" key="1">
    <source>
        <dbReference type="SAM" id="MobiDB-lite"/>
    </source>
</evidence>
<protein>
    <submittedName>
        <fullName evidence="2">Uncharacterized protein</fullName>
    </submittedName>
</protein>
<sequence>MSRLRRQHGSWDKVPPAIKAQEQAKILFEELVRDVRGFEGSDGQPATFEQVRGLAATAEGEPMLDLAFAAVDMATARREADGEDAEGNSSSSSNTRTSTEA</sequence>
<name>A0A940N2J4_9PROT</name>
<reference evidence="2" key="1">
    <citation type="submission" date="2021-03" db="EMBL/GenBank/DDBJ databases">
        <authorList>
            <person name="So Y."/>
        </authorList>
    </citation>
    <scope>NUCLEOTIDE SEQUENCE</scope>
    <source>
        <strain evidence="2">SG15</strain>
    </source>
</reference>
<proteinExistence type="predicted"/>
<evidence type="ECO:0000313" key="3">
    <source>
        <dbReference type="Proteomes" id="UP000677537"/>
    </source>
</evidence>
<dbReference type="Proteomes" id="UP000677537">
    <property type="component" value="Unassembled WGS sequence"/>
</dbReference>
<gene>
    <name evidence="2" type="ORF">J5Y10_09660</name>
</gene>
<comment type="caution">
    <text evidence="2">The sequence shown here is derived from an EMBL/GenBank/DDBJ whole genome shotgun (WGS) entry which is preliminary data.</text>
</comment>
<keyword evidence="3" id="KW-1185">Reference proteome</keyword>
<feature type="region of interest" description="Disordered" evidence="1">
    <location>
        <begin position="75"/>
        <end position="101"/>
    </location>
</feature>
<feature type="compositionally biased region" description="Low complexity" evidence="1">
    <location>
        <begin position="88"/>
        <end position="101"/>
    </location>
</feature>
<dbReference type="AlphaFoldDB" id="A0A940N2J4"/>
<accession>A0A940N2J4</accession>
<evidence type="ECO:0000313" key="2">
    <source>
        <dbReference type="EMBL" id="MBP0493042.1"/>
    </source>
</evidence>
<organism evidence="2 3">
    <name type="scientific">Roseomonas indoligenes</name>
    <dbReference type="NCBI Taxonomy" id="2820811"/>
    <lineage>
        <taxon>Bacteria</taxon>
        <taxon>Pseudomonadati</taxon>
        <taxon>Pseudomonadota</taxon>
        <taxon>Alphaproteobacteria</taxon>
        <taxon>Acetobacterales</taxon>
        <taxon>Roseomonadaceae</taxon>
        <taxon>Roseomonas</taxon>
    </lineage>
</organism>